<evidence type="ECO:0000313" key="2">
    <source>
        <dbReference type="Proteomes" id="UP001519460"/>
    </source>
</evidence>
<gene>
    <name evidence="1" type="ORF">BaRGS_00036189</name>
</gene>
<protein>
    <submittedName>
        <fullName evidence="1">Uncharacterized protein</fullName>
    </submittedName>
</protein>
<sequence length="102" mass="11873">LHHVLPGHHSFHRRHLLAVRVRWGGHVFCLDLFDVLRYFWHIRSLACYALQSLRGPPLLLPRRVSGYNSGFQHPDIRLCSGKSQGRCRLAWNLSDRNGICIH</sequence>
<reference evidence="1 2" key="1">
    <citation type="journal article" date="2023" name="Sci. Data">
        <title>Genome assembly of the Korean intertidal mud-creeper Batillaria attramentaria.</title>
        <authorList>
            <person name="Patra A.K."/>
            <person name="Ho P.T."/>
            <person name="Jun S."/>
            <person name="Lee S.J."/>
            <person name="Kim Y."/>
            <person name="Won Y.J."/>
        </authorList>
    </citation>
    <scope>NUCLEOTIDE SEQUENCE [LARGE SCALE GENOMIC DNA]</scope>
    <source>
        <strain evidence="1">Wonlab-2016</strain>
    </source>
</reference>
<keyword evidence="2" id="KW-1185">Reference proteome</keyword>
<dbReference type="AlphaFoldDB" id="A0ABD0JC44"/>
<dbReference type="EMBL" id="JACVVK020000503">
    <property type="protein sequence ID" value="KAK7469812.1"/>
    <property type="molecule type" value="Genomic_DNA"/>
</dbReference>
<name>A0ABD0JC44_9CAEN</name>
<feature type="non-terminal residue" evidence="1">
    <location>
        <position position="102"/>
    </location>
</feature>
<feature type="non-terminal residue" evidence="1">
    <location>
        <position position="1"/>
    </location>
</feature>
<evidence type="ECO:0000313" key="1">
    <source>
        <dbReference type="EMBL" id="KAK7469812.1"/>
    </source>
</evidence>
<organism evidence="1 2">
    <name type="scientific">Batillaria attramentaria</name>
    <dbReference type="NCBI Taxonomy" id="370345"/>
    <lineage>
        <taxon>Eukaryota</taxon>
        <taxon>Metazoa</taxon>
        <taxon>Spiralia</taxon>
        <taxon>Lophotrochozoa</taxon>
        <taxon>Mollusca</taxon>
        <taxon>Gastropoda</taxon>
        <taxon>Caenogastropoda</taxon>
        <taxon>Sorbeoconcha</taxon>
        <taxon>Cerithioidea</taxon>
        <taxon>Batillariidae</taxon>
        <taxon>Batillaria</taxon>
    </lineage>
</organism>
<proteinExistence type="predicted"/>
<accession>A0ABD0JC44</accession>
<dbReference type="Proteomes" id="UP001519460">
    <property type="component" value="Unassembled WGS sequence"/>
</dbReference>
<comment type="caution">
    <text evidence="1">The sequence shown here is derived from an EMBL/GenBank/DDBJ whole genome shotgun (WGS) entry which is preliminary data.</text>
</comment>